<feature type="region of interest" description="Disordered" evidence="9">
    <location>
        <begin position="59"/>
        <end position="100"/>
    </location>
</feature>
<keyword evidence="6" id="KW-0809">Transit peptide</keyword>
<dbReference type="EMBL" id="OZ075124">
    <property type="protein sequence ID" value="CAL4923851.1"/>
    <property type="molecule type" value="Genomic_DNA"/>
</dbReference>
<evidence type="ECO:0000256" key="9">
    <source>
        <dbReference type="SAM" id="MobiDB-lite"/>
    </source>
</evidence>
<dbReference type="AlphaFoldDB" id="A0ABC8XEY3"/>
<keyword evidence="12" id="KW-1185">Reference proteome</keyword>
<dbReference type="GO" id="GO:0016042">
    <property type="term" value="P:lipid catabolic process"/>
    <property type="evidence" value="ECO:0007669"/>
    <property type="project" value="UniProtKB-KW"/>
</dbReference>
<evidence type="ECO:0000256" key="2">
    <source>
        <dbReference type="ARBA" id="ARBA00010701"/>
    </source>
</evidence>
<accession>A0ABC8XEY3</accession>
<keyword evidence="4" id="KW-0934">Plastid</keyword>
<proteinExistence type="inferred from homology"/>
<sequence>MLMVSCPSHDLISDHAAAAYKTAHSASMLHTQRQATSVLLSRSVNLSLRSFQNDEDAAMSAAVTAPPCHNSRPSPLNPNSRASGTPSIAGKPNAVSTSTTRRHLANLDRLLVKPPPLPLPVQHRRSQPAAASPPGDGDGEAATPDGDARSGRGGLLNALNLSTLLPFTRKPAVDEMSPRSLAYMQRLLTLSPRLSPKGSIAGEWRRYHGGDGAWEGLLDPLDHNLRRELLRYGDFVQAAYTAFHSMPSAADAAAASSNGQHRTLVLPDRSYRPTRSLFASSSLAIPPWAARRSQAPGWLTQRTSFVGYVAVCDNEREVARMGRRDIAIVLRGTATCPEWAENLRAGLVPLSDDAKVAKGFLSLYKTPGDHVPSLSSAIVEEVKRLVALYEGEELSITIVGHSLGASLAVLAADELAACLAADTNHRRPAPPPIAVVSFGGPKTGNRAFAERLQRDRGVNVLRVVNAGDVVTRVPAPIASRREGHVHAGGAELRLHSGDSPCLRPDAGPACCHDLEAYLHLLDGFTGPGRPFRADASRSVARLLAYQRPSVKRAYVERARVLGFEPASPRTATANGACADGQYGYLASPT</sequence>
<evidence type="ECO:0000256" key="8">
    <source>
        <dbReference type="ARBA" id="ARBA00023098"/>
    </source>
</evidence>
<evidence type="ECO:0000256" key="5">
    <source>
        <dbReference type="ARBA" id="ARBA00022801"/>
    </source>
</evidence>
<dbReference type="Proteomes" id="UP001497457">
    <property type="component" value="Chromosome 14rd"/>
</dbReference>
<organism evidence="11 12">
    <name type="scientific">Urochloa decumbens</name>
    <dbReference type="NCBI Taxonomy" id="240449"/>
    <lineage>
        <taxon>Eukaryota</taxon>
        <taxon>Viridiplantae</taxon>
        <taxon>Streptophyta</taxon>
        <taxon>Embryophyta</taxon>
        <taxon>Tracheophyta</taxon>
        <taxon>Spermatophyta</taxon>
        <taxon>Magnoliopsida</taxon>
        <taxon>Liliopsida</taxon>
        <taxon>Poales</taxon>
        <taxon>Poaceae</taxon>
        <taxon>PACMAD clade</taxon>
        <taxon>Panicoideae</taxon>
        <taxon>Panicodae</taxon>
        <taxon>Paniceae</taxon>
        <taxon>Melinidinae</taxon>
        <taxon>Urochloa</taxon>
    </lineage>
</organism>
<name>A0ABC8XEY3_9POAL</name>
<evidence type="ECO:0000313" key="12">
    <source>
        <dbReference type="Proteomes" id="UP001497457"/>
    </source>
</evidence>
<evidence type="ECO:0000256" key="3">
    <source>
        <dbReference type="ARBA" id="ARBA00022528"/>
    </source>
</evidence>
<feature type="compositionally biased region" description="Polar residues" evidence="9">
    <location>
        <begin position="71"/>
        <end position="86"/>
    </location>
</feature>
<dbReference type="GO" id="GO:0004620">
    <property type="term" value="F:phospholipase activity"/>
    <property type="evidence" value="ECO:0007669"/>
    <property type="project" value="UniProtKB-ARBA"/>
</dbReference>
<evidence type="ECO:0000256" key="4">
    <source>
        <dbReference type="ARBA" id="ARBA00022640"/>
    </source>
</evidence>
<evidence type="ECO:0000256" key="6">
    <source>
        <dbReference type="ARBA" id="ARBA00022946"/>
    </source>
</evidence>
<feature type="domain" description="Fungal lipase-type" evidence="10">
    <location>
        <begin position="328"/>
        <end position="475"/>
    </location>
</feature>
<keyword evidence="8" id="KW-0443">Lipid metabolism</keyword>
<evidence type="ECO:0000256" key="7">
    <source>
        <dbReference type="ARBA" id="ARBA00022963"/>
    </source>
</evidence>
<reference evidence="11 12" key="2">
    <citation type="submission" date="2024-10" db="EMBL/GenBank/DDBJ databases">
        <authorList>
            <person name="Ryan C."/>
        </authorList>
    </citation>
    <scope>NUCLEOTIDE SEQUENCE [LARGE SCALE GENOMIC DNA]</scope>
</reference>
<protein>
    <recommendedName>
        <fullName evidence="10">Fungal lipase-type domain-containing protein</fullName>
    </recommendedName>
</protein>
<dbReference type="InterPro" id="IPR029058">
    <property type="entry name" value="AB_hydrolase_fold"/>
</dbReference>
<dbReference type="GO" id="GO:0009507">
    <property type="term" value="C:chloroplast"/>
    <property type="evidence" value="ECO:0007669"/>
    <property type="project" value="UniProtKB-SubCell"/>
</dbReference>
<gene>
    <name evidence="11" type="ORF">URODEC1_LOCUS22544</name>
</gene>
<dbReference type="SUPFAM" id="SSF53474">
    <property type="entry name" value="alpha/beta-Hydrolases"/>
    <property type="match status" value="1"/>
</dbReference>
<evidence type="ECO:0000256" key="1">
    <source>
        <dbReference type="ARBA" id="ARBA00004229"/>
    </source>
</evidence>
<dbReference type="CDD" id="cd00519">
    <property type="entry name" value="Lipase_3"/>
    <property type="match status" value="1"/>
</dbReference>
<dbReference type="PANTHER" id="PTHR31403:SF2">
    <property type="entry name" value="PHOSPHOLIPASE A1-IBETA2, CHLOROPLASTIC"/>
    <property type="match status" value="1"/>
</dbReference>
<comment type="similarity">
    <text evidence="2">Belongs to the AB hydrolase superfamily. Lipase family.</text>
</comment>
<dbReference type="Pfam" id="PF01764">
    <property type="entry name" value="Lipase_3"/>
    <property type="match status" value="1"/>
</dbReference>
<evidence type="ECO:0000313" key="11">
    <source>
        <dbReference type="EMBL" id="CAL4923851.1"/>
    </source>
</evidence>
<keyword evidence="7" id="KW-0442">Lipid degradation</keyword>
<dbReference type="InterPro" id="IPR002921">
    <property type="entry name" value="Fungal_lipase-type"/>
</dbReference>
<feature type="region of interest" description="Disordered" evidence="9">
    <location>
        <begin position="112"/>
        <end position="154"/>
    </location>
</feature>
<evidence type="ECO:0000259" key="10">
    <source>
        <dbReference type="Pfam" id="PF01764"/>
    </source>
</evidence>
<dbReference type="Gene3D" id="3.40.50.1820">
    <property type="entry name" value="alpha/beta hydrolase"/>
    <property type="match status" value="1"/>
</dbReference>
<keyword evidence="3" id="KW-0150">Chloroplast</keyword>
<reference evidence="12" key="1">
    <citation type="submission" date="2024-06" db="EMBL/GenBank/DDBJ databases">
        <authorList>
            <person name="Ryan C."/>
        </authorList>
    </citation>
    <scope>NUCLEOTIDE SEQUENCE [LARGE SCALE GENOMIC DNA]</scope>
</reference>
<dbReference type="PANTHER" id="PTHR31403">
    <property type="entry name" value="PHOSPHOLIPASE A1-IBETA2, CHLOROPLASTIC"/>
    <property type="match status" value="1"/>
</dbReference>
<comment type="subcellular location">
    <subcellularLocation>
        <location evidence="1">Plastid</location>
        <location evidence="1">Chloroplast</location>
    </subcellularLocation>
</comment>
<keyword evidence="5" id="KW-0378">Hydrolase</keyword>